<feature type="domain" description="Fatty acid desaturase" evidence="13">
    <location>
        <begin position="44"/>
        <end position="263"/>
    </location>
</feature>
<keyword evidence="3" id="KW-0444">Lipid biosynthesis</keyword>
<dbReference type="EMBL" id="MAJZ01000023">
    <property type="protein sequence ID" value="OCH78716.1"/>
    <property type="molecule type" value="Genomic_DNA"/>
</dbReference>
<keyword evidence="11" id="KW-0275">Fatty acid biosynthesis</keyword>
<evidence type="ECO:0000313" key="14">
    <source>
        <dbReference type="EMBL" id="OCH78716.1"/>
    </source>
</evidence>
<evidence type="ECO:0000256" key="4">
    <source>
        <dbReference type="ARBA" id="ARBA00022692"/>
    </source>
</evidence>
<evidence type="ECO:0000256" key="2">
    <source>
        <dbReference type="ARBA" id="ARBA00008749"/>
    </source>
</evidence>
<protein>
    <submittedName>
        <fullName evidence="14">Acyl-CoA desaturase</fullName>
    </submittedName>
</protein>
<keyword evidence="4 12" id="KW-0812">Transmembrane</keyword>
<evidence type="ECO:0000256" key="3">
    <source>
        <dbReference type="ARBA" id="ARBA00022516"/>
    </source>
</evidence>
<evidence type="ECO:0000256" key="7">
    <source>
        <dbReference type="ARBA" id="ARBA00023002"/>
    </source>
</evidence>
<keyword evidence="8" id="KW-0408">Iron</keyword>
<dbReference type="PANTHER" id="PTHR11351">
    <property type="entry name" value="ACYL-COA DESATURASE"/>
    <property type="match status" value="1"/>
</dbReference>
<proteinExistence type="inferred from homology"/>
<evidence type="ECO:0000259" key="13">
    <source>
        <dbReference type="Pfam" id="PF00487"/>
    </source>
</evidence>
<dbReference type="GO" id="GO:0016717">
    <property type="term" value="F:oxidoreductase activity, acting on paired donors, with oxidation of a pair of donors resulting in the reduction of molecular oxygen to two molecules of water"/>
    <property type="evidence" value="ECO:0007669"/>
    <property type="project" value="InterPro"/>
</dbReference>
<feature type="transmembrane region" description="Helical" evidence="12">
    <location>
        <begin position="73"/>
        <end position="92"/>
    </location>
</feature>
<comment type="subcellular location">
    <subcellularLocation>
        <location evidence="1">Membrane</location>
        <topology evidence="1">Multi-pass membrane protein</topology>
    </subcellularLocation>
</comment>
<dbReference type="InterPro" id="IPR015876">
    <property type="entry name" value="Acyl-CoA_DS"/>
</dbReference>
<sequence>MSKKDKPPLIWLNIFIFTSSLFLAIIVAPWYGFTYGLGIEHLIWLVVCFSFCSLSITAGYHRLWSHKTYQAHWSLRLVFAIGGAFAMQNSILHWSSDHRIHHKHVDNNDKDPYSAKKGFWFSHIGWMIRDYHGDTYTDYSNCRDLQKDPIVVWQHKYYGILALVMNVVFPVCLGLIYGDVIGMFLIVGAVRLVLNHHTTFFINSLAHLWGSQPYTDKNTARDSAVLAFLTFGEGYHNYHHIFENDYRNGIAWWHYDPTKWLIKGCSLVGLTHQLRKAPQLKIEKAKAAMSLRKAQKAIASWPDHHSINDKLQREFEALIANMNDYYSVKKQLIETKKDDMVKKYEYSVLKLRYEEIKKNLAEQTNTWNSMILNVNRNVRSF</sequence>
<dbReference type="PRINTS" id="PR00075">
    <property type="entry name" value="FACDDSATRASE"/>
</dbReference>
<evidence type="ECO:0000256" key="11">
    <source>
        <dbReference type="ARBA" id="ARBA00023160"/>
    </source>
</evidence>
<evidence type="ECO:0000256" key="9">
    <source>
        <dbReference type="ARBA" id="ARBA00023098"/>
    </source>
</evidence>
<keyword evidence="15" id="KW-1185">Reference proteome</keyword>
<dbReference type="InterPro" id="IPR005804">
    <property type="entry name" value="FA_desaturase_dom"/>
</dbReference>
<dbReference type="AlphaFoldDB" id="A0A1B9R3D4"/>
<dbReference type="CDD" id="cd03505">
    <property type="entry name" value="Delta9-FADS-like"/>
    <property type="match status" value="1"/>
</dbReference>
<evidence type="ECO:0000256" key="6">
    <source>
        <dbReference type="ARBA" id="ARBA00022989"/>
    </source>
</evidence>
<dbReference type="Pfam" id="PF00487">
    <property type="entry name" value="FA_desaturase"/>
    <property type="match status" value="1"/>
</dbReference>
<dbReference type="PANTHER" id="PTHR11351:SF31">
    <property type="entry name" value="DESATURASE 1, ISOFORM A-RELATED"/>
    <property type="match status" value="1"/>
</dbReference>
<dbReference type="RefSeq" id="WP_017037375.1">
    <property type="nucleotide sequence ID" value="NZ_JBNGCH010000023.1"/>
</dbReference>
<keyword evidence="10 12" id="KW-0472">Membrane</keyword>
<dbReference type="GO" id="GO:0016020">
    <property type="term" value="C:membrane"/>
    <property type="evidence" value="ECO:0007669"/>
    <property type="project" value="UniProtKB-SubCell"/>
</dbReference>
<comment type="similarity">
    <text evidence="2">Belongs to the fatty acid desaturase type 2 family.</text>
</comment>
<organism evidence="14 15">
    <name type="scientific">Vibrio genomosp. F10</name>
    <dbReference type="NCBI Taxonomy" id="723171"/>
    <lineage>
        <taxon>Bacteria</taxon>
        <taxon>Pseudomonadati</taxon>
        <taxon>Pseudomonadota</taxon>
        <taxon>Gammaproteobacteria</taxon>
        <taxon>Vibrionales</taxon>
        <taxon>Vibrionaceae</taxon>
        <taxon>Vibrio</taxon>
    </lineage>
</organism>
<dbReference type="Proteomes" id="UP000093173">
    <property type="component" value="Unassembled WGS sequence"/>
</dbReference>
<evidence type="ECO:0000256" key="8">
    <source>
        <dbReference type="ARBA" id="ARBA00023004"/>
    </source>
</evidence>
<accession>A0A1B9R3D4</accession>
<keyword evidence="7" id="KW-0560">Oxidoreductase</keyword>
<comment type="caution">
    <text evidence="14">The sequence shown here is derived from an EMBL/GenBank/DDBJ whole genome shotgun (WGS) entry which is preliminary data.</text>
</comment>
<evidence type="ECO:0000256" key="1">
    <source>
        <dbReference type="ARBA" id="ARBA00004141"/>
    </source>
</evidence>
<name>A0A1B9R3D4_9VIBR</name>
<feature type="transmembrane region" description="Helical" evidence="12">
    <location>
        <begin position="42"/>
        <end position="61"/>
    </location>
</feature>
<evidence type="ECO:0000256" key="5">
    <source>
        <dbReference type="ARBA" id="ARBA00022832"/>
    </source>
</evidence>
<reference evidence="15" key="1">
    <citation type="submission" date="2016-06" db="EMBL/GenBank/DDBJ databases">
        <authorList>
            <person name="Hehemann J.-H."/>
            <person name="Arevalo P."/>
            <person name="Datta M.S."/>
            <person name="Polz M.F."/>
        </authorList>
    </citation>
    <scope>NUCLEOTIDE SEQUENCE [LARGE SCALE GENOMIC DNA]</scope>
    <source>
        <strain evidence="15">9CSC122</strain>
    </source>
</reference>
<keyword evidence="5" id="KW-0276">Fatty acid metabolism</keyword>
<evidence type="ECO:0000313" key="15">
    <source>
        <dbReference type="Proteomes" id="UP000093173"/>
    </source>
</evidence>
<keyword evidence="6 12" id="KW-1133">Transmembrane helix</keyword>
<evidence type="ECO:0000256" key="12">
    <source>
        <dbReference type="SAM" id="Phobius"/>
    </source>
</evidence>
<dbReference type="GO" id="GO:0006633">
    <property type="term" value="P:fatty acid biosynthetic process"/>
    <property type="evidence" value="ECO:0007669"/>
    <property type="project" value="UniProtKB-KW"/>
</dbReference>
<feature type="transmembrane region" description="Helical" evidence="12">
    <location>
        <begin position="9"/>
        <end position="30"/>
    </location>
</feature>
<keyword evidence="9" id="KW-0443">Lipid metabolism</keyword>
<evidence type="ECO:0000256" key="10">
    <source>
        <dbReference type="ARBA" id="ARBA00023136"/>
    </source>
</evidence>
<feature type="transmembrane region" description="Helical" evidence="12">
    <location>
        <begin position="157"/>
        <end position="187"/>
    </location>
</feature>
<gene>
    <name evidence="14" type="ORF">A6E14_16820</name>
</gene>